<protein>
    <submittedName>
        <fullName evidence="2">Uncharacterized protein</fullName>
    </submittedName>
</protein>
<dbReference type="PANTHER" id="PTHR37763:SF1">
    <property type="entry name" value="EXOSOME COMPLEX EXONUCLEASE"/>
    <property type="match status" value="1"/>
</dbReference>
<keyword evidence="1" id="KW-0812">Transmembrane</keyword>
<organism evidence="2 3">
    <name type="scientific">Stephania yunnanensis</name>
    <dbReference type="NCBI Taxonomy" id="152371"/>
    <lineage>
        <taxon>Eukaryota</taxon>
        <taxon>Viridiplantae</taxon>
        <taxon>Streptophyta</taxon>
        <taxon>Embryophyta</taxon>
        <taxon>Tracheophyta</taxon>
        <taxon>Spermatophyta</taxon>
        <taxon>Magnoliopsida</taxon>
        <taxon>Ranunculales</taxon>
        <taxon>Menispermaceae</taxon>
        <taxon>Menispermoideae</taxon>
        <taxon>Cissampelideae</taxon>
        <taxon>Stephania</taxon>
    </lineage>
</organism>
<dbReference type="AlphaFoldDB" id="A0AAP0JZS3"/>
<reference evidence="2 3" key="1">
    <citation type="submission" date="2024-01" db="EMBL/GenBank/DDBJ databases">
        <title>Genome assemblies of Stephania.</title>
        <authorList>
            <person name="Yang L."/>
        </authorList>
    </citation>
    <scope>NUCLEOTIDE SEQUENCE [LARGE SCALE GENOMIC DNA]</scope>
    <source>
        <strain evidence="2">YNDBR</strain>
        <tissue evidence="2">Leaf</tissue>
    </source>
</reference>
<dbReference type="GO" id="GO:0016705">
    <property type="term" value="F:oxidoreductase activity, acting on paired donors, with incorporation or reduction of molecular oxygen"/>
    <property type="evidence" value="ECO:0007669"/>
    <property type="project" value="InterPro"/>
</dbReference>
<sequence>MEIPRNGNENNFKEDGGGYGDKISYSRGYRGSDLRLRFEVQANYVITEEMQLKCLGAAWRVADISKGSIIVIFGLGTVGLLSHTALLCMMYSCSCINLDSTSWMRLTPTKKSDSPPSSKWGNLLEMFNDLTKCLASDKDLLYHLSKLELVKEGLYQIKDVLVDRDIRYKETRHRKFGEEEVNKDFGPLIPPPLHSLAALPMWECTKHENIRRDKGEREHLNREDYKKMEFTQNVINEALRCGNVVKFVHRKAIKDVRLKGFVDWL</sequence>
<name>A0AAP0JZS3_9MAGN</name>
<evidence type="ECO:0000313" key="2">
    <source>
        <dbReference type="EMBL" id="KAK9143116.1"/>
    </source>
</evidence>
<dbReference type="InterPro" id="IPR001128">
    <property type="entry name" value="Cyt_P450"/>
</dbReference>
<keyword evidence="1" id="KW-1133">Transmembrane helix</keyword>
<feature type="transmembrane region" description="Helical" evidence="1">
    <location>
        <begin position="69"/>
        <end position="92"/>
    </location>
</feature>
<dbReference type="GO" id="GO:0005506">
    <property type="term" value="F:iron ion binding"/>
    <property type="evidence" value="ECO:0007669"/>
    <property type="project" value="InterPro"/>
</dbReference>
<dbReference type="GO" id="GO:0044550">
    <property type="term" value="P:secondary metabolite biosynthetic process"/>
    <property type="evidence" value="ECO:0007669"/>
    <property type="project" value="UniProtKB-ARBA"/>
</dbReference>
<dbReference type="Gene3D" id="3.40.50.720">
    <property type="entry name" value="NAD(P)-binding Rossmann-like Domain"/>
    <property type="match status" value="1"/>
</dbReference>
<evidence type="ECO:0000256" key="1">
    <source>
        <dbReference type="SAM" id="Phobius"/>
    </source>
</evidence>
<dbReference type="GO" id="GO:0020037">
    <property type="term" value="F:heme binding"/>
    <property type="evidence" value="ECO:0007669"/>
    <property type="project" value="InterPro"/>
</dbReference>
<dbReference type="Proteomes" id="UP001420932">
    <property type="component" value="Unassembled WGS sequence"/>
</dbReference>
<proteinExistence type="predicted"/>
<gene>
    <name evidence="2" type="ORF">Syun_012516</name>
</gene>
<dbReference type="SUPFAM" id="SSF48264">
    <property type="entry name" value="Cytochrome P450"/>
    <property type="match status" value="1"/>
</dbReference>
<dbReference type="EMBL" id="JBBNAF010000005">
    <property type="protein sequence ID" value="KAK9143116.1"/>
    <property type="molecule type" value="Genomic_DNA"/>
</dbReference>
<keyword evidence="1" id="KW-0472">Membrane</keyword>
<dbReference type="InterPro" id="IPR036396">
    <property type="entry name" value="Cyt_P450_sf"/>
</dbReference>
<dbReference type="Gene3D" id="1.10.630.10">
    <property type="entry name" value="Cytochrome P450"/>
    <property type="match status" value="1"/>
</dbReference>
<dbReference type="GO" id="GO:0004497">
    <property type="term" value="F:monooxygenase activity"/>
    <property type="evidence" value="ECO:0007669"/>
    <property type="project" value="InterPro"/>
</dbReference>
<accession>A0AAP0JZS3</accession>
<comment type="caution">
    <text evidence="2">The sequence shown here is derived from an EMBL/GenBank/DDBJ whole genome shotgun (WGS) entry which is preliminary data.</text>
</comment>
<evidence type="ECO:0000313" key="3">
    <source>
        <dbReference type="Proteomes" id="UP001420932"/>
    </source>
</evidence>
<dbReference type="PANTHER" id="PTHR37763">
    <property type="entry name" value="EXOSOME COMPLEX EXONUCLEASE"/>
    <property type="match status" value="1"/>
</dbReference>
<keyword evidence="3" id="KW-1185">Reference proteome</keyword>
<dbReference type="Pfam" id="PF00067">
    <property type="entry name" value="p450"/>
    <property type="match status" value="1"/>
</dbReference>